<name>A0A1A0DGT1_ACEPA</name>
<reference evidence="1 2" key="1">
    <citation type="submission" date="2016-05" db="EMBL/GenBank/DDBJ databases">
        <title>Genome sequencing of Acetobacter pasteurianus strain SRCM100623.</title>
        <authorList>
            <person name="Song Y.R."/>
        </authorList>
    </citation>
    <scope>NUCLEOTIDE SEQUENCE [LARGE SCALE GENOMIC DNA]</scope>
    <source>
        <strain evidence="1 2">SRCM100623</strain>
    </source>
</reference>
<organism evidence="1 2">
    <name type="scientific">Acetobacter pasteurianus</name>
    <name type="common">Acetobacter turbidans</name>
    <dbReference type="NCBI Taxonomy" id="438"/>
    <lineage>
        <taxon>Bacteria</taxon>
        <taxon>Pseudomonadati</taxon>
        <taxon>Pseudomonadota</taxon>
        <taxon>Alphaproteobacteria</taxon>
        <taxon>Acetobacterales</taxon>
        <taxon>Acetobacteraceae</taxon>
        <taxon>Acetobacter</taxon>
    </lineage>
</organism>
<dbReference type="AlphaFoldDB" id="A0A1A0DGT1"/>
<dbReference type="Proteomes" id="UP000093796">
    <property type="component" value="Unassembled WGS sequence"/>
</dbReference>
<protein>
    <submittedName>
        <fullName evidence="1">Uncharacterized protein</fullName>
    </submittedName>
</protein>
<accession>A0A1A0DGT1</accession>
<evidence type="ECO:0000313" key="1">
    <source>
        <dbReference type="EMBL" id="OAZ74498.1"/>
    </source>
</evidence>
<gene>
    <name evidence="1" type="ORF">SRCM100623_00615</name>
</gene>
<proteinExistence type="predicted"/>
<dbReference type="EMBL" id="LYUD01000058">
    <property type="protein sequence ID" value="OAZ74498.1"/>
    <property type="molecule type" value="Genomic_DNA"/>
</dbReference>
<sequence length="231" mass="26536">MCEQMQSRIICLFCRDCWNLISNNHVFPRLQLAKKRFHKRTIYTKRCTCIMFPSQEFACQCGNATFLAEGTAVSCIQIAFGQHTIYLNNEMLLCFHMIIIIRSNGFIVENRETIHQHTCRHKLAIKEQAMLGSNQHVLVRNTVRNSIFENTYRITSFVILQMRANNNMRLTCPGNSRGLSNALHIGKNRITHADIFDRNIASRCLDHAACKKTYFSGSATIIVVYKGKTVI</sequence>
<evidence type="ECO:0000313" key="2">
    <source>
        <dbReference type="Proteomes" id="UP000093796"/>
    </source>
</evidence>
<comment type="caution">
    <text evidence="1">The sequence shown here is derived from an EMBL/GenBank/DDBJ whole genome shotgun (WGS) entry which is preliminary data.</text>
</comment>